<dbReference type="EMBL" id="QJNU01000401">
    <property type="protein sequence ID" value="RYO99948.1"/>
    <property type="molecule type" value="Genomic_DNA"/>
</dbReference>
<dbReference type="Proteomes" id="UP000293360">
    <property type="component" value="Unassembled WGS sequence"/>
</dbReference>
<name>A0A4Q4T7C2_9PEZI</name>
<proteinExistence type="predicted"/>
<keyword evidence="1" id="KW-0732">Signal</keyword>
<sequence>MISRLTRILPSLLFAVVNCKVTSYLPSPPNKLLLSVFEHLVPEPLATGSSPELSHDYIQRRGTLRELCLASRRACGIVQPLRFRNHVATNGARLVILFRSMWNIPALRRCPRSFACPILLSEQDVVEGTLNCWNSNVDTLSRDPAYPENSHFLNASCVQLRQVQAPLANRDVGLVSQTSGDTDRDNHWHGVLLTYFLFWEFSGVTRLEYYRDAANWNEIEELRLYSSRMAPWSMRQLLSHCLNLRSLHWAFGDKIEWLIPTFPDRPFYESDFEPQVTSEATPDETLMAASGHLQSLHLDVMIKSTARFDSRYRVTCLSAFTSLRHLTVNTVCLLGLRPYAVDPLEKNLGPINLIDVLPPNLEKLLLIEKWDSHQIRL</sequence>
<gene>
    <name evidence="2" type="ORF">DL764_006657</name>
</gene>
<feature type="signal peptide" evidence="1">
    <location>
        <begin position="1"/>
        <end position="19"/>
    </location>
</feature>
<reference evidence="2 3" key="1">
    <citation type="submission" date="2018-06" db="EMBL/GenBank/DDBJ databases">
        <title>Complete Genomes of Monosporascus.</title>
        <authorList>
            <person name="Robinson A.J."/>
            <person name="Natvig D.O."/>
        </authorList>
    </citation>
    <scope>NUCLEOTIDE SEQUENCE [LARGE SCALE GENOMIC DNA]</scope>
    <source>
        <strain evidence="2 3">CBS 110550</strain>
    </source>
</reference>
<dbReference type="OrthoDB" id="4737451at2759"/>
<accession>A0A4Q4T7C2</accession>
<protein>
    <recommendedName>
        <fullName evidence="4">F-box domain-containing protein</fullName>
    </recommendedName>
</protein>
<comment type="caution">
    <text evidence="2">The sequence shown here is derived from an EMBL/GenBank/DDBJ whole genome shotgun (WGS) entry which is preliminary data.</text>
</comment>
<evidence type="ECO:0000313" key="2">
    <source>
        <dbReference type="EMBL" id="RYO99948.1"/>
    </source>
</evidence>
<evidence type="ECO:0000313" key="3">
    <source>
        <dbReference type="Proteomes" id="UP000293360"/>
    </source>
</evidence>
<feature type="chain" id="PRO_5020815492" description="F-box domain-containing protein" evidence="1">
    <location>
        <begin position="20"/>
        <end position="377"/>
    </location>
</feature>
<keyword evidence="3" id="KW-1185">Reference proteome</keyword>
<evidence type="ECO:0008006" key="4">
    <source>
        <dbReference type="Google" id="ProtNLM"/>
    </source>
</evidence>
<organism evidence="2 3">
    <name type="scientific">Monosporascus ibericus</name>
    <dbReference type="NCBI Taxonomy" id="155417"/>
    <lineage>
        <taxon>Eukaryota</taxon>
        <taxon>Fungi</taxon>
        <taxon>Dikarya</taxon>
        <taxon>Ascomycota</taxon>
        <taxon>Pezizomycotina</taxon>
        <taxon>Sordariomycetes</taxon>
        <taxon>Xylariomycetidae</taxon>
        <taxon>Xylariales</taxon>
        <taxon>Xylariales incertae sedis</taxon>
        <taxon>Monosporascus</taxon>
    </lineage>
</organism>
<evidence type="ECO:0000256" key="1">
    <source>
        <dbReference type="SAM" id="SignalP"/>
    </source>
</evidence>
<dbReference type="AlphaFoldDB" id="A0A4Q4T7C2"/>